<dbReference type="PANTHER" id="PTHR32305:SF15">
    <property type="entry name" value="PROTEIN RHSA-RELATED"/>
    <property type="match status" value="1"/>
</dbReference>
<dbReference type="EMBL" id="CP099599">
    <property type="protein sequence ID" value="UST85994.1"/>
    <property type="molecule type" value="Genomic_DNA"/>
</dbReference>
<organism evidence="2 3">
    <name type="scientific">Pseudomonas siliginis</name>
    <dbReference type="NCBI Taxonomy" id="2842346"/>
    <lineage>
        <taxon>Bacteria</taxon>
        <taxon>Pseudomonadati</taxon>
        <taxon>Pseudomonadota</taxon>
        <taxon>Gammaproteobacteria</taxon>
        <taxon>Pseudomonadales</taxon>
        <taxon>Pseudomonadaceae</taxon>
        <taxon>Pseudomonas</taxon>
    </lineage>
</organism>
<keyword evidence="3" id="KW-1185">Reference proteome</keyword>
<dbReference type="RefSeq" id="WP_252885394.1">
    <property type="nucleotide sequence ID" value="NZ_CP099599.1"/>
</dbReference>
<dbReference type="PANTHER" id="PTHR32305">
    <property type="match status" value="1"/>
</dbReference>
<evidence type="ECO:0000313" key="3">
    <source>
        <dbReference type="Proteomes" id="UP001056851"/>
    </source>
</evidence>
<reference evidence="2" key="1">
    <citation type="submission" date="2022-06" db="EMBL/GenBank/DDBJ databases">
        <title>Investigating genetic diversity within the most abundant and prevalent non-pathogenic leaf-associated bacterial species interacting with Arabidopsis thaliana in natural habitats.</title>
        <authorList>
            <person name="Ramirez-Sanchez D."/>
            <person name="Gibelin-Viala C."/>
            <person name="Mayjonade B."/>
            <person name="Duflos R."/>
            <person name="Belmonte E."/>
            <person name="Pailler V."/>
            <person name="Bartoli C."/>
            <person name="Carrere S."/>
            <person name="Vailleau F."/>
            <person name="Roux F."/>
        </authorList>
    </citation>
    <scope>NUCLEOTIDE SEQUENCE</scope>
    <source>
        <strain evidence="2">OTU6ESPEB1</strain>
    </source>
</reference>
<dbReference type="Gene3D" id="2.180.10.10">
    <property type="entry name" value="RHS repeat-associated core"/>
    <property type="match status" value="1"/>
</dbReference>
<accession>A0ABY5CIM8</accession>
<evidence type="ECO:0000256" key="1">
    <source>
        <dbReference type="SAM" id="MobiDB-lite"/>
    </source>
</evidence>
<feature type="compositionally biased region" description="Polar residues" evidence="1">
    <location>
        <begin position="853"/>
        <end position="864"/>
    </location>
</feature>
<feature type="region of interest" description="Disordered" evidence="1">
    <location>
        <begin position="635"/>
        <end position="661"/>
    </location>
</feature>
<feature type="region of interest" description="Disordered" evidence="1">
    <location>
        <begin position="839"/>
        <end position="875"/>
    </location>
</feature>
<evidence type="ECO:0000313" key="2">
    <source>
        <dbReference type="EMBL" id="UST85994.1"/>
    </source>
</evidence>
<gene>
    <name evidence="2" type="ORF">NF677_04765</name>
</gene>
<dbReference type="NCBIfam" id="TIGR03696">
    <property type="entry name" value="Rhs_assc_core"/>
    <property type="match status" value="1"/>
</dbReference>
<name>A0ABY5CIM8_9PSED</name>
<proteinExistence type="predicted"/>
<dbReference type="InterPro" id="IPR050708">
    <property type="entry name" value="T6SS_VgrG/RHS"/>
</dbReference>
<protein>
    <submittedName>
        <fullName evidence="2">RHS repeat protein</fullName>
    </submittedName>
</protein>
<dbReference type="InterPro" id="IPR022385">
    <property type="entry name" value="Rhs_assc_core"/>
</dbReference>
<sequence>MGIHSNTPTLAVNDPRGLAILNVNYWRADAALASEPRIERTLRDNAGRAVKQWDARLWALQAIDPQAPASLTTVHALNDIALRSDSTDAGVQVQLPGLAGQTLCNWDSRGTCREIAYDDLLRPVAVFEEGTGVPRRCSERLAYGRPGAGDPLRNQLGQVIRHDDPGGSVLFSQFAITGQCSENIRHFTLEPVAADWPEAIADRQKLLEPRGATTQWRYAPLGPVLEQFDAGGNRQAFALTLHGQLRAVEIRLKLQTQNPSVVSDIRYDAYGQVTHELAGNGVLTTLSYRPEDGRLLTRHAQDNLGNVLQHLIYAYDPMGNVTSIEDQALPVRWFANQRIEPVSRYRYDSLYQLSHATGWEAGVAGGGPTAVANYSQRYHYDVGGNLRGLTHVGQQSPGHQLQAARYSNRCLPWHDGKPPSEAEIAAAFDSRGNLLLLDQGRRLQWNLRCQLDSVVVVSRRSDADDRESYLYDGAGQRVCKTRSSRASARSLLAQVRYLPALELRTDTGTGESLQVIIVRTGLNIVRVLHWQSAPPTGLNNLYRYSFNDHLGSISLELDADAQLISREHFYPFGATAWAEEPDVSYKTARYSAKERDATGLYYYGFRYYVPWLQRWLNSDPGGAIDGHNRYRALRNNPMTYRDSDGRKPDKPDKPDKRAGDRVYHDLADKKLVNPTQAAGMQPVRRYFENDPNPDVQAYRREIPVALAELGARDNSVLNTHQAHVIAAARTNTASPSGAVLYHSGELVSSAMNRVVGEEATSRVMGPLSVAFNSPVEDPNVLAARRGAVATGFKIGGKLLMHASSPAVQLVGAASIALGNVMDISEAQTRIQHRVLTTPVHAPLSPPSSTPTLGFQSLNPASSARHQARLAEHGETPSPWAQQLLVAGFTAPLQGVHAIDGATAEDKWMNRPRRNSGFG</sequence>
<dbReference type="Proteomes" id="UP001056851">
    <property type="component" value="Chromosome"/>
</dbReference>
<feature type="compositionally biased region" description="Basic and acidic residues" evidence="1">
    <location>
        <begin position="641"/>
        <end position="661"/>
    </location>
</feature>